<reference evidence="2" key="1">
    <citation type="submission" date="2023-06" db="EMBL/GenBank/DDBJ databases">
        <title>Conoideocrella luteorostrata (Hypocreales: Clavicipitaceae), a potential biocontrol fungus for elongate hemlock scale in United States Christmas tree production areas.</title>
        <authorList>
            <person name="Barrett H."/>
            <person name="Lovett B."/>
            <person name="Macias A.M."/>
            <person name="Stajich J.E."/>
            <person name="Kasson M.T."/>
        </authorList>
    </citation>
    <scope>NUCLEOTIDE SEQUENCE</scope>
    <source>
        <strain evidence="2">ARSEF 14590</strain>
    </source>
</reference>
<feature type="signal peptide" evidence="1">
    <location>
        <begin position="1"/>
        <end position="16"/>
    </location>
</feature>
<keyword evidence="1" id="KW-0732">Signal</keyword>
<keyword evidence="3" id="KW-1185">Reference proteome</keyword>
<protein>
    <submittedName>
        <fullName evidence="2">Uncharacterized protein</fullName>
    </submittedName>
</protein>
<dbReference type="AlphaFoldDB" id="A0AAJ0CZ03"/>
<dbReference type="Proteomes" id="UP001251528">
    <property type="component" value="Unassembled WGS sequence"/>
</dbReference>
<organism evidence="2 3">
    <name type="scientific">Conoideocrella luteorostrata</name>
    <dbReference type="NCBI Taxonomy" id="1105319"/>
    <lineage>
        <taxon>Eukaryota</taxon>
        <taxon>Fungi</taxon>
        <taxon>Dikarya</taxon>
        <taxon>Ascomycota</taxon>
        <taxon>Pezizomycotina</taxon>
        <taxon>Sordariomycetes</taxon>
        <taxon>Hypocreomycetidae</taxon>
        <taxon>Hypocreales</taxon>
        <taxon>Clavicipitaceae</taxon>
        <taxon>Conoideocrella</taxon>
    </lineage>
</organism>
<evidence type="ECO:0000313" key="2">
    <source>
        <dbReference type="EMBL" id="KAK2616693.1"/>
    </source>
</evidence>
<evidence type="ECO:0000313" key="3">
    <source>
        <dbReference type="Proteomes" id="UP001251528"/>
    </source>
</evidence>
<proteinExistence type="predicted"/>
<name>A0AAJ0CZ03_9HYPO</name>
<accession>A0AAJ0CZ03</accession>
<comment type="caution">
    <text evidence="2">The sequence shown here is derived from an EMBL/GenBank/DDBJ whole genome shotgun (WGS) entry which is preliminary data.</text>
</comment>
<dbReference type="EMBL" id="JASWJB010000003">
    <property type="protein sequence ID" value="KAK2616693.1"/>
    <property type="molecule type" value="Genomic_DNA"/>
</dbReference>
<feature type="chain" id="PRO_5042483405" evidence="1">
    <location>
        <begin position="17"/>
        <end position="193"/>
    </location>
</feature>
<gene>
    <name evidence="2" type="ORF">QQS21_000305</name>
</gene>
<evidence type="ECO:0000256" key="1">
    <source>
        <dbReference type="SAM" id="SignalP"/>
    </source>
</evidence>
<sequence>MKHLATLALLVASAIAGPLGFVVPVQVKYTNVRVGDGNPHQNYLYTQVTDYTECNDGDCSTGHEESNSHTIKYSATFGYGEWISAGFEVSEAQSTGQVNTCHAKKGDRVCVWWRTAHTAYTVQTYRHNAAFSPTKGNKIGQPTVIKSPNKNHVGSGYICGRGDQCDTKGEEKWGNITPFGGPQPFPKNAKAFE</sequence>